<proteinExistence type="predicted"/>
<accession>A0A200QKS2</accession>
<reference evidence="2 3" key="1">
    <citation type="journal article" date="2017" name="Mol. Plant">
        <title>The Genome of Medicinal Plant Macleaya cordata Provides New Insights into Benzylisoquinoline Alkaloids Metabolism.</title>
        <authorList>
            <person name="Liu X."/>
            <person name="Liu Y."/>
            <person name="Huang P."/>
            <person name="Ma Y."/>
            <person name="Qing Z."/>
            <person name="Tang Q."/>
            <person name="Cao H."/>
            <person name="Cheng P."/>
            <person name="Zheng Y."/>
            <person name="Yuan Z."/>
            <person name="Zhou Y."/>
            <person name="Liu J."/>
            <person name="Tang Z."/>
            <person name="Zhuo Y."/>
            <person name="Zhang Y."/>
            <person name="Yu L."/>
            <person name="Huang J."/>
            <person name="Yang P."/>
            <person name="Peng Q."/>
            <person name="Zhang J."/>
            <person name="Jiang W."/>
            <person name="Zhang Z."/>
            <person name="Lin K."/>
            <person name="Ro D.K."/>
            <person name="Chen X."/>
            <person name="Xiong X."/>
            <person name="Shang Y."/>
            <person name="Huang S."/>
            <person name="Zeng J."/>
        </authorList>
    </citation>
    <scope>NUCLEOTIDE SEQUENCE [LARGE SCALE GENOMIC DNA]</scope>
    <source>
        <strain evidence="3">cv. BLH2017</strain>
        <tissue evidence="2">Root</tissue>
    </source>
</reference>
<feature type="compositionally biased region" description="Basic residues" evidence="1">
    <location>
        <begin position="91"/>
        <end position="102"/>
    </location>
</feature>
<keyword evidence="3" id="KW-1185">Reference proteome</keyword>
<gene>
    <name evidence="2" type="ORF">BVC80_1741g125</name>
</gene>
<sequence>MEGSINSCMNQVDSQSFNKGRTIDDSPQEESGWTVYFDEFFSNNRQNSASYSSSSGLETPSLVSDAASCAPWKFSDNSHLIGGHQPSNSSKKLRLLNKKKKTSGGVNLDEDALEDTASSPVNSPKRKGISMADDHFTELQTEERNQLGFIGRDSNGYTELNKKGLCLVPLSLFVNNLG</sequence>
<dbReference type="PANTHER" id="PTHR33974">
    <property type="entry name" value="VASCULAR-RELATED UNKNOWN PROTEIN 1-RELATED"/>
    <property type="match status" value="1"/>
</dbReference>
<evidence type="ECO:0000313" key="3">
    <source>
        <dbReference type="Proteomes" id="UP000195402"/>
    </source>
</evidence>
<protein>
    <submittedName>
        <fullName evidence="2">Uncharacterized protein</fullName>
    </submittedName>
</protein>
<dbReference type="InParanoid" id="A0A200QKS2"/>
<dbReference type="PANTHER" id="PTHR33974:SF2">
    <property type="entry name" value="VASCULAR-RELATED UNKNOWN PROTEIN 1"/>
    <property type="match status" value="1"/>
</dbReference>
<comment type="caution">
    <text evidence="2">The sequence shown here is derived from an EMBL/GenBank/DDBJ whole genome shotgun (WGS) entry which is preliminary data.</text>
</comment>
<organism evidence="2 3">
    <name type="scientific">Macleaya cordata</name>
    <name type="common">Five-seeded plume-poppy</name>
    <name type="synonym">Bocconia cordata</name>
    <dbReference type="NCBI Taxonomy" id="56857"/>
    <lineage>
        <taxon>Eukaryota</taxon>
        <taxon>Viridiplantae</taxon>
        <taxon>Streptophyta</taxon>
        <taxon>Embryophyta</taxon>
        <taxon>Tracheophyta</taxon>
        <taxon>Spermatophyta</taxon>
        <taxon>Magnoliopsida</taxon>
        <taxon>Ranunculales</taxon>
        <taxon>Papaveraceae</taxon>
        <taxon>Papaveroideae</taxon>
        <taxon>Macleaya</taxon>
    </lineage>
</organism>
<dbReference type="OMA" id="QMDINYQ"/>
<dbReference type="GO" id="GO:0010089">
    <property type="term" value="P:xylem development"/>
    <property type="evidence" value="ECO:0007669"/>
    <property type="project" value="InterPro"/>
</dbReference>
<dbReference type="STRING" id="56857.A0A200QKS2"/>
<dbReference type="OrthoDB" id="779856at2759"/>
<dbReference type="InterPro" id="IPR039280">
    <property type="entry name" value="VUP"/>
</dbReference>
<feature type="region of interest" description="Disordered" evidence="1">
    <location>
        <begin position="78"/>
        <end position="128"/>
    </location>
</feature>
<dbReference type="Proteomes" id="UP000195402">
    <property type="component" value="Unassembled WGS sequence"/>
</dbReference>
<dbReference type="AlphaFoldDB" id="A0A200QKS2"/>
<feature type="region of interest" description="Disordered" evidence="1">
    <location>
        <begin position="1"/>
        <end position="29"/>
    </location>
</feature>
<dbReference type="EMBL" id="MVGT01001732">
    <property type="protein sequence ID" value="OVA11128.1"/>
    <property type="molecule type" value="Genomic_DNA"/>
</dbReference>
<name>A0A200QKS2_MACCD</name>
<evidence type="ECO:0000313" key="2">
    <source>
        <dbReference type="EMBL" id="OVA11128.1"/>
    </source>
</evidence>
<evidence type="ECO:0000256" key="1">
    <source>
        <dbReference type="SAM" id="MobiDB-lite"/>
    </source>
</evidence>
<feature type="compositionally biased region" description="Polar residues" evidence="1">
    <location>
        <begin position="1"/>
        <end position="19"/>
    </location>
</feature>